<keyword evidence="2" id="KW-0472">Membrane</keyword>
<evidence type="ECO:0000313" key="4">
    <source>
        <dbReference type="Proteomes" id="UP000649617"/>
    </source>
</evidence>
<protein>
    <submittedName>
        <fullName evidence="3">Uncharacterized protein</fullName>
    </submittedName>
</protein>
<comment type="caution">
    <text evidence="3">The sequence shown here is derived from an EMBL/GenBank/DDBJ whole genome shotgun (WGS) entry which is preliminary data.</text>
</comment>
<accession>A0A812K614</accession>
<evidence type="ECO:0000313" key="3">
    <source>
        <dbReference type="EMBL" id="CAE7222991.1"/>
    </source>
</evidence>
<name>A0A812K614_SYMPI</name>
<keyword evidence="2" id="KW-0812">Transmembrane</keyword>
<organism evidence="3 4">
    <name type="scientific">Symbiodinium pilosum</name>
    <name type="common">Dinoflagellate</name>
    <dbReference type="NCBI Taxonomy" id="2952"/>
    <lineage>
        <taxon>Eukaryota</taxon>
        <taxon>Sar</taxon>
        <taxon>Alveolata</taxon>
        <taxon>Dinophyceae</taxon>
        <taxon>Suessiales</taxon>
        <taxon>Symbiodiniaceae</taxon>
        <taxon>Symbiodinium</taxon>
    </lineage>
</organism>
<keyword evidence="4" id="KW-1185">Reference proteome</keyword>
<dbReference type="Proteomes" id="UP000649617">
    <property type="component" value="Unassembled WGS sequence"/>
</dbReference>
<evidence type="ECO:0000256" key="1">
    <source>
        <dbReference type="SAM" id="MobiDB-lite"/>
    </source>
</evidence>
<gene>
    <name evidence="3" type="ORF">SPIL2461_LOCUS3023</name>
</gene>
<feature type="non-terminal residue" evidence="3">
    <location>
        <position position="1"/>
    </location>
</feature>
<evidence type="ECO:0000256" key="2">
    <source>
        <dbReference type="SAM" id="Phobius"/>
    </source>
</evidence>
<dbReference type="EMBL" id="CAJNIZ010003486">
    <property type="protein sequence ID" value="CAE7222991.1"/>
    <property type="molecule type" value="Genomic_DNA"/>
</dbReference>
<feature type="transmembrane region" description="Helical" evidence="2">
    <location>
        <begin position="37"/>
        <end position="60"/>
    </location>
</feature>
<feature type="transmembrane region" description="Helical" evidence="2">
    <location>
        <begin position="66"/>
        <end position="82"/>
    </location>
</feature>
<proteinExistence type="predicted"/>
<feature type="region of interest" description="Disordered" evidence="1">
    <location>
        <begin position="93"/>
        <end position="122"/>
    </location>
</feature>
<sequence>MFVNKQEPSFAHRCEKACAGRGSEGSFQPAVAQAVEVVWHVIVLCGSCAMYTCAGCWYWLSARLSLALFLSLYFFVLANPAAKAPQLFAMNHTRSLPGRSPRRAEGDPAKQDTMMVGLTPQE</sequence>
<reference evidence="3" key="1">
    <citation type="submission" date="2021-02" db="EMBL/GenBank/DDBJ databases">
        <authorList>
            <person name="Dougan E. K."/>
            <person name="Rhodes N."/>
            <person name="Thang M."/>
            <person name="Chan C."/>
        </authorList>
    </citation>
    <scope>NUCLEOTIDE SEQUENCE</scope>
</reference>
<keyword evidence="2" id="KW-1133">Transmembrane helix</keyword>
<dbReference type="AlphaFoldDB" id="A0A812K614"/>